<dbReference type="GO" id="GO:0016491">
    <property type="term" value="F:oxidoreductase activity"/>
    <property type="evidence" value="ECO:0007669"/>
    <property type="project" value="InterPro"/>
</dbReference>
<dbReference type="AlphaFoldDB" id="A0A4Z1BRT2"/>
<name>A0A4Z1BRT2_9FLAO</name>
<evidence type="ECO:0000313" key="2">
    <source>
        <dbReference type="EMBL" id="TGN26472.1"/>
    </source>
</evidence>
<accession>A0A4Z1BRT2</accession>
<evidence type="ECO:0000259" key="1">
    <source>
        <dbReference type="SMART" id="SM00829"/>
    </source>
</evidence>
<gene>
    <name evidence="2" type="ORF">E4J94_11660</name>
</gene>
<organism evidence="2 3">
    <name type="scientific">Empedobacter tilapiae</name>
    <dbReference type="NCBI Taxonomy" id="2491114"/>
    <lineage>
        <taxon>Bacteria</taxon>
        <taxon>Pseudomonadati</taxon>
        <taxon>Bacteroidota</taxon>
        <taxon>Flavobacteriia</taxon>
        <taxon>Flavobacteriales</taxon>
        <taxon>Weeksellaceae</taxon>
        <taxon>Empedobacter</taxon>
    </lineage>
</organism>
<keyword evidence="3" id="KW-1185">Reference proteome</keyword>
<feature type="domain" description="Enoyl reductase (ER)" evidence="1">
    <location>
        <begin position="10"/>
        <end position="330"/>
    </location>
</feature>
<proteinExistence type="predicted"/>
<dbReference type="CDD" id="cd05289">
    <property type="entry name" value="MDR_like_2"/>
    <property type="match status" value="1"/>
</dbReference>
<dbReference type="InterPro" id="IPR020843">
    <property type="entry name" value="ER"/>
</dbReference>
<dbReference type="RefSeq" id="WP_135835974.1">
    <property type="nucleotide sequence ID" value="NZ_SRPE01000007.1"/>
</dbReference>
<dbReference type="EMBL" id="SRPE01000007">
    <property type="protein sequence ID" value="TGN26472.1"/>
    <property type="molecule type" value="Genomic_DNA"/>
</dbReference>
<dbReference type="PANTHER" id="PTHR43482">
    <property type="entry name" value="PROTEIN AST1-RELATED"/>
    <property type="match status" value="1"/>
</dbReference>
<protein>
    <submittedName>
        <fullName evidence="2">NADP-dependent oxidoreductase</fullName>
    </submittedName>
</protein>
<evidence type="ECO:0000313" key="3">
    <source>
        <dbReference type="Proteomes" id="UP000297998"/>
    </source>
</evidence>
<dbReference type="SUPFAM" id="SSF51735">
    <property type="entry name" value="NAD(P)-binding Rossmann-fold domains"/>
    <property type="match status" value="1"/>
</dbReference>
<dbReference type="Pfam" id="PF13602">
    <property type="entry name" value="ADH_zinc_N_2"/>
    <property type="match status" value="1"/>
</dbReference>
<dbReference type="SMART" id="SM00829">
    <property type="entry name" value="PKS_ER"/>
    <property type="match status" value="1"/>
</dbReference>
<dbReference type="PANTHER" id="PTHR43482:SF1">
    <property type="entry name" value="PROTEIN AST1-RELATED"/>
    <property type="match status" value="1"/>
</dbReference>
<dbReference type="OrthoDB" id="9787435at2"/>
<reference evidence="2 3" key="1">
    <citation type="submission" date="2019-03" db="EMBL/GenBank/DDBJ databases">
        <title>Empedobacter tilapiae sp. nov., isolated from an intestine of Nile tilapia Oreochromis niloticus.</title>
        <authorList>
            <person name="Kim Y.-O."/>
            <person name="Yoon J.-H."/>
        </authorList>
    </citation>
    <scope>NUCLEOTIDE SEQUENCE [LARGE SCALE GENOMIC DNA]</scope>
    <source>
        <strain evidence="2 3">MRS2</strain>
    </source>
</reference>
<sequence>MKAVILKDFGSIENFELIEIEQPKPQNDEVLIKIKATAFNPIDYQMRQGATESKLLKSPILGRELSGEIVQLGKNVKSFEIGEKVSAYVGSLASNGTYAEFTSVPAELVAKKPEKLTYEQATAIPMVGMTALQCFKRVVIPKDKAIFITGGAGGVGTILIKLLLANGNKNIYTTSGNKDSTNHLKNIGINENNIVDYRKDNITNMLKAKNGNFEYVVDLVGGPMSEICAELIDVFGTYVDITFLATEKAKETLFDKATTIINITNYAPTLKNTSDKYEYYGNALKELFDKIDKDIITAPEVAVIGDLSVENVQKAHLILENNQTRGKKIVMRVE</sequence>
<dbReference type="Pfam" id="PF08240">
    <property type="entry name" value="ADH_N"/>
    <property type="match status" value="1"/>
</dbReference>
<dbReference type="Gene3D" id="3.90.180.10">
    <property type="entry name" value="Medium-chain alcohol dehydrogenases, catalytic domain"/>
    <property type="match status" value="1"/>
</dbReference>
<dbReference type="InterPro" id="IPR052585">
    <property type="entry name" value="Lipid_raft_assoc_Zn_ADH"/>
</dbReference>
<dbReference type="InterPro" id="IPR011032">
    <property type="entry name" value="GroES-like_sf"/>
</dbReference>
<comment type="caution">
    <text evidence="2">The sequence shown here is derived from an EMBL/GenBank/DDBJ whole genome shotgun (WGS) entry which is preliminary data.</text>
</comment>
<dbReference type="InterPro" id="IPR036291">
    <property type="entry name" value="NAD(P)-bd_dom_sf"/>
</dbReference>
<dbReference type="InterPro" id="IPR013154">
    <property type="entry name" value="ADH-like_N"/>
</dbReference>
<dbReference type="SUPFAM" id="SSF50129">
    <property type="entry name" value="GroES-like"/>
    <property type="match status" value="1"/>
</dbReference>
<dbReference type="Gene3D" id="3.40.50.720">
    <property type="entry name" value="NAD(P)-binding Rossmann-like Domain"/>
    <property type="match status" value="1"/>
</dbReference>
<dbReference type="Proteomes" id="UP000297998">
    <property type="component" value="Unassembled WGS sequence"/>
</dbReference>